<gene>
    <name evidence="1" type="ORF">ALC57_14933</name>
</gene>
<reference evidence="1 2" key="1">
    <citation type="submission" date="2015-09" db="EMBL/GenBank/DDBJ databases">
        <title>Trachymyrmex cornetzi WGS genome.</title>
        <authorList>
            <person name="Nygaard S."/>
            <person name="Hu H."/>
            <person name="Boomsma J."/>
            <person name="Zhang G."/>
        </authorList>
    </citation>
    <scope>NUCLEOTIDE SEQUENCE [LARGE SCALE GENOMIC DNA]</scope>
    <source>
        <strain evidence="1">Tcor2-1</strain>
        <tissue evidence="1">Whole body</tissue>
    </source>
</reference>
<dbReference type="Proteomes" id="UP000078492">
    <property type="component" value="Unassembled WGS sequence"/>
</dbReference>
<keyword evidence="2" id="KW-1185">Reference proteome</keyword>
<protein>
    <submittedName>
        <fullName evidence="1">Uncharacterized protein</fullName>
    </submittedName>
</protein>
<organism evidence="1 2">
    <name type="scientific">Trachymyrmex cornetzi</name>
    <dbReference type="NCBI Taxonomy" id="471704"/>
    <lineage>
        <taxon>Eukaryota</taxon>
        <taxon>Metazoa</taxon>
        <taxon>Ecdysozoa</taxon>
        <taxon>Arthropoda</taxon>
        <taxon>Hexapoda</taxon>
        <taxon>Insecta</taxon>
        <taxon>Pterygota</taxon>
        <taxon>Neoptera</taxon>
        <taxon>Endopterygota</taxon>
        <taxon>Hymenoptera</taxon>
        <taxon>Apocrita</taxon>
        <taxon>Aculeata</taxon>
        <taxon>Formicoidea</taxon>
        <taxon>Formicidae</taxon>
        <taxon>Myrmicinae</taxon>
        <taxon>Trachymyrmex</taxon>
    </lineage>
</organism>
<evidence type="ECO:0000313" key="2">
    <source>
        <dbReference type="Proteomes" id="UP000078492"/>
    </source>
</evidence>
<name>A0A195DJ02_9HYME</name>
<proteinExistence type="predicted"/>
<dbReference type="EMBL" id="KQ980800">
    <property type="protein sequence ID" value="KYN12868.1"/>
    <property type="molecule type" value="Genomic_DNA"/>
</dbReference>
<evidence type="ECO:0000313" key="1">
    <source>
        <dbReference type="EMBL" id="KYN12868.1"/>
    </source>
</evidence>
<dbReference type="AlphaFoldDB" id="A0A195DJ02"/>
<feature type="non-terminal residue" evidence="1">
    <location>
        <position position="1"/>
    </location>
</feature>
<sequence length="106" mass="11741">RGAGKSSRAANCPPSYPPYTLSHTLARNHPYPPLPPLCFPPTRPSHPTHTVLPPPCPAFPARSLSSFTIFHRSSLLLASFLPPSTRIARVFPSFLHSVLKHHRDPY</sequence>
<accession>A0A195DJ02</accession>